<dbReference type="InterPro" id="IPR051840">
    <property type="entry name" value="NifX/NifY_domain"/>
</dbReference>
<evidence type="ECO:0000313" key="4">
    <source>
        <dbReference type="Proteomes" id="UP001524460"/>
    </source>
</evidence>
<dbReference type="InterPro" id="IPR003731">
    <property type="entry name" value="Di-Nase_FeMo-co_biosynth"/>
</dbReference>
<dbReference type="Proteomes" id="UP001524460">
    <property type="component" value="Unassembled WGS sequence"/>
</dbReference>
<dbReference type="EMBL" id="JANEYT010000021">
    <property type="protein sequence ID" value="MCQ1058571.1"/>
    <property type="molecule type" value="Genomic_DNA"/>
</dbReference>
<evidence type="ECO:0000313" key="3">
    <source>
        <dbReference type="EMBL" id="MCQ1058571.1"/>
    </source>
</evidence>
<dbReference type="Gene3D" id="3.30.420.130">
    <property type="entry name" value="Dinitrogenase iron-molybdenum cofactor biosynthesis domain"/>
    <property type="match status" value="1"/>
</dbReference>
<dbReference type="RefSeq" id="WP_255042515.1">
    <property type="nucleotide sequence ID" value="NZ_JANEYT010000021.1"/>
</dbReference>
<evidence type="ECO:0000259" key="2">
    <source>
        <dbReference type="Pfam" id="PF02579"/>
    </source>
</evidence>
<dbReference type="PANTHER" id="PTHR33937:SF1">
    <property type="entry name" value="IRON-MOLIBDENUM COFACTOR PROCESSING PROTEIN"/>
    <property type="match status" value="1"/>
</dbReference>
<reference evidence="3 4" key="1">
    <citation type="submission" date="2022-07" db="EMBL/GenBank/DDBJ databases">
        <title>Photobacterium pectinilyticum sp. nov., a marine bacterium isolated from surface seawater of Qingdao offshore.</title>
        <authorList>
            <person name="Wang X."/>
        </authorList>
    </citation>
    <scope>NUCLEOTIDE SEQUENCE [LARGE SCALE GENOMIC DNA]</scope>
    <source>
        <strain evidence="3 4">ZSDE20</strain>
    </source>
</reference>
<protein>
    <submittedName>
        <fullName evidence="3">NifB/NifX family molybdenum-iron cluster-binding protein</fullName>
    </submittedName>
</protein>
<dbReference type="PANTHER" id="PTHR33937">
    <property type="entry name" value="IRON-MOLYBDENUM PROTEIN-RELATED-RELATED"/>
    <property type="match status" value="1"/>
</dbReference>
<sequence length="153" mass="17348">MEVARRLEAVLEPSVFDLKVAVATQSREFVDQHFGQTEALLIYGISDSECQLIRATEFPVPKAERSHGALPAKIAELSDCNAVICNAIGNAVVLKLMDKQIMPIVVFEQKPIRSVLEELQTQLREDRPLWMTRILAKREKPPSLERLLDEPWN</sequence>
<accession>A0ABT1N4C2</accession>
<feature type="domain" description="Dinitrogenase iron-molybdenum cofactor biosynthesis" evidence="2">
    <location>
        <begin position="28"/>
        <end position="120"/>
    </location>
</feature>
<dbReference type="SUPFAM" id="SSF53146">
    <property type="entry name" value="Nitrogenase accessory factor-like"/>
    <property type="match status" value="1"/>
</dbReference>
<comment type="caution">
    <text evidence="3">The sequence shown here is derived from an EMBL/GenBank/DDBJ whole genome shotgun (WGS) entry which is preliminary data.</text>
</comment>
<dbReference type="InterPro" id="IPR036105">
    <property type="entry name" value="DiNase_FeMo-co_biosyn_sf"/>
</dbReference>
<gene>
    <name evidence="3" type="ORF">NHN17_10910</name>
</gene>
<dbReference type="Pfam" id="PF02579">
    <property type="entry name" value="Nitro_FeMo-Co"/>
    <property type="match status" value="1"/>
</dbReference>
<keyword evidence="1" id="KW-0535">Nitrogen fixation</keyword>
<proteinExistence type="predicted"/>
<evidence type="ECO:0000256" key="1">
    <source>
        <dbReference type="ARBA" id="ARBA00023231"/>
    </source>
</evidence>
<name>A0ABT1N4C2_9GAMM</name>
<dbReference type="CDD" id="cd00562">
    <property type="entry name" value="NifX_NifB"/>
    <property type="match status" value="1"/>
</dbReference>
<organism evidence="3 4">
    <name type="scientific">Photobacterium pectinilyticum</name>
    <dbReference type="NCBI Taxonomy" id="2906793"/>
    <lineage>
        <taxon>Bacteria</taxon>
        <taxon>Pseudomonadati</taxon>
        <taxon>Pseudomonadota</taxon>
        <taxon>Gammaproteobacteria</taxon>
        <taxon>Vibrionales</taxon>
        <taxon>Vibrionaceae</taxon>
        <taxon>Photobacterium</taxon>
    </lineage>
</organism>
<keyword evidence="4" id="KW-1185">Reference proteome</keyword>